<dbReference type="Proteomes" id="UP001139353">
    <property type="component" value="Unassembled WGS sequence"/>
</dbReference>
<feature type="chain" id="PRO_5040816239" evidence="3">
    <location>
        <begin position="27"/>
        <end position="337"/>
    </location>
</feature>
<reference evidence="4" key="1">
    <citation type="submission" date="2021-11" db="EMBL/GenBank/DDBJ databases">
        <title>BS-T2-15 a new species belonging to the Comamonadaceae family isolated from the soil of a French oak forest.</title>
        <authorList>
            <person name="Mieszkin S."/>
            <person name="Alain K."/>
        </authorList>
    </citation>
    <scope>NUCLEOTIDE SEQUENCE</scope>
    <source>
        <strain evidence="4">BS-T2-15</strain>
    </source>
</reference>
<evidence type="ECO:0000256" key="3">
    <source>
        <dbReference type="SAM" id="SignalP"/>
    </source>
</evidence>
<feature type="signal peptide" evidence="3">
    <location>
        <begin position="1"/>
        <end position="26"/>
    </location>
</feature>
<dbReference type="InterPro" id="IPR018682">
    <property type="entry name" value="DUF2167_membr"/>
</dbReference>
<name>A0A9X2C3H1_9BURK</name>
<evidence type="ECO:0000256" key="1">
    <source>
        <dbReference type="SAM" id="MobiDB-lite"/>
    </source>
</evidence>
<keyword evidence="2" id="KW-0812">Transmembrane</keyword>
<dbReference type="AlphaFoldDB" id="A0A9X2C3H1"/>
<dbReference type="RefSeq" id="WP_275684247.1">
    <property type="nucleotide sequence ID" value="NZ_JAJLJH010000007.1"/>
</dbReference>
<evidence type="ECO:0000313" key="5">
    <source>
        <dbReference type="Proteomes" id="UP001139353"/>
    </source>
</evidence>
<keyword evidence="3" id="KW-0732">Signal</keyword>
<dbReference type="Pfam" id="PF09935">
    <property type="entry name" value="DUF2167"/>
    <property type="match status" value="1"/>
</dbReference>
<keyword evidence="5" id="KW-1185">Reference proteome</keyword>
<organism evidence="4 5">
    <name type="scientific">Scleromatobacter humisilvae</name>
    <dbReference type="NCBI Taxonomy" id="2897159"/>
    <lineage>
        <taxon>Bacteria</taxon>
        <taxon>Pseudomonadati</taxon>
        <taxon>Pseudomonadota</taxon>
        <taxon>Betaproteobacteria</taxon>
        <taxon>Burkholderiales</taxon>
        <taxon>Sphaerotilaceae</taxon>
        <taxon>Scleromatobacter</taxon>
    </lineage>
</organism>
<feature type="region of interest" description="Disordered" evidence="1">
    <location>
        <begin position="311"/>
        <end position="337"/>
    </location>
</feature>
<proteinExistence type="predicted"/>
<gene>
    <name evidence="4" type="ORF">LPC04_21060</name>
</gene>
<keyword evidence="2" id="KW-0472">Membrane</keyword>
<accession>A0A9X2C3H1</accession>
<keyword evidence="2" id="KW-1133">Transmembrane helix</keyword>
<feature type="transmembrane region" description="Helical" evidence="2">
    <location>
        <begin position="274"/>
        <end position="292"/>
    </location>
</feature>
<evidence type="ECO:0000313" key="4">
    <source>
        <dbReference type="EMBL" id="MCK9688204.1"/>
    </source>
</evidence>
<comment type="caution">
    <text evidence="4">The sequence shown here is derived from an EMBL/GenBank/DDBJ whole genome shotgun (WGS) entry which is preliminary data.</text>
</comment>
<protein>
    <submittedName>
        <fullName evidence="4">DUF2167 domain-containing protein</fullName>
    </submittedName>
</protein>
<dbReference type="EMBL" id="JAJLJH010000007">
    <property type="protein sequence ID" value="MCK9688204.1"/>
    <property type="molecule type" value="Genomic_DNA"/>
</dbReference>
<evidence type="ECO:0000256" key="2">
    <source>
        <dbReference type="SAM" id="Phobius"/>
    </source>
</evidence>
<sequence length="337" mass="36416">MRQWDDMIARTLAAMGLACAVGAAVAVPTQAEQARLWDEVGRVAVKGPADVALLDQAVLHVPAGEIFVPQPQADRLLDLFGNPGSNPDMPGLILPRDPKASWFMPVRFQATGYIKDDDARTWNADEMLRSLETGTDEQNREREKAGVPAMEVTGWSEPPRYDGATHRLAWALSSRVAGAKDDAPRLVNYNTYALGRDGYLMMNLVTALSDLPALKPVAEQQLAALEFNAGKRYADFDAKTDRTAAYGLSTLIVGITQPRLGFIPAAQAFAAQSMKAILLAVVLLAAVAFIFWRRKQRRTPVPPFVHTVADAPGSARPAVDVDLGDDAASADTGRRPA</sequence>